<evidence type="ECO:0000313" key="3">
    <source>
        <dbReference type="Proteomes" id="UP000434957"/>
    </source>
</evidence>
<dbReference type="OrthoDB" id="122252at2759"/>
<keyword evidence="3" id="KW-1185">Reference proteome</keyword>
<dbReference type="Proteomes" id="UP000434957">
    <property type="component" value="Unassembled WGS sequence"/>
</dbReference>
<evidence type="ECO:0000313" key="4">
    <source>
        <dbReference type="Proteomes" id="UP000435112"/>
    </source>
</evidence>
<name>A0A6A4FHF3_9STRA</name>
<reference evidence="2 3" key="1">
    <citation type="submission" date="2018-08" db="EMBL/GenBank/DDBJ databases">
        <title>Genomic investigation of the strawberry pathogen Phytophthora fragariae indicates pathogenicity is determined by transcriptional variation in three key races.</title>
        <authorList>
            <person name="Adams T.M."/>
            <person name="Armitage A.D."/>
            <person name="Sobczyk M.K."/>
            <person name="Bates H.J."/>
            <person name="Dunwell J.M."/>
            <person name="Nellist C.F."/>
            <person name="Harrison R.J."/>
        </authorList>
    </citation>
    <scope>NUCLEOTIDE SEQUENCE [LARGE SCALE GENOMIC DNA]</scope>
    <source>
        <strain evidence="1 4">SCRP324</strain>
        <strain evidence="2 3">SCRP333</strain>
    </source>
</reference>
<dbReference type="Proteomes" id="UP000435112">
    <property type="component" value="Unassembled WGS sequence"/>
</dbReference>
<organism evidence="2 3">
    <name type="scientific">Phytophthora rubi</name>
    <dbReference type="NCBI Taxonomy" id="129364"/>
    <lineage>
        <taxon>Eukaryota</taxon>
        <taxon>Sar</taxon>
        <taxon>Stramenopiles</taxon>
        <taxon>Oomycota</taxon>
        <taxon>Peronosporomycetes</taxon>
        <taxon>Peronosporales</taxon>
        <taxon>Peronosporaceae</taxon>
        <taxon>Phytophthora</taxon>
    </lineage>
</organism>
<evidence type="ECO:0000313" key="1">
    <source>
        <dbReference type="EMBL" id="KAE9010496.1"/>
    </source>
</evidence>
<dbReference type="EMBL" id="QXFU01001109">
    <property type="protein sequence ID" value="KAE9010496.1"/>
    <property type="molecule type" value="Genomic_DNA"/>
</dbReference>
<dbReference type="AlphaFoldDB" id="A0A6A4FHF3"/>
<sequence>MGFALDTSSPAYKSQVLELGDKAQQNVLTFLNSHGPSAVVAGTALKALRQMQKLGKLDNLTTQYHERVTRGDVVDPCATVV</sequence>
<accession>A0A6A4FHF3</accession>
<protein>
    <submittedName>
        <fullName evidence="2">Uncharacterized protein</fullName>
    </submittedName>
</protein>
<evidence type="ECO:0000313" key="2">
    <source>
        <dbReference type="EMBL" id="KAE9334647.1"/>
    </source>
</evidence>
<dbReference type="EMBL" id="QXFT01000847">
    <property type="protein sequence ID" value="KAE9334647.1"/>
    <property type="molecule type" value="Genomic_DNA"/>
</dbReference>
<gene>
    <name evidence="1" type="ORF">PR002_g15333</name>
    <name evidence="2" type="ORF">PR003_g13420</name>
</gene>
<comment type="caution">
    <text evidence="2">The sequence shown here is derived from an EMBL/GenBank/DDBJ whole genome shotgun (WGS) entry which is preliminary data.</text>
</comment>
<proteinExistence type="predicted"/>